<feature type="transmembrane region" description="Helical" evidence="1">
    <location>
        <begin position="150"/>
        <end position="173"/>
    </location>
</feature>
<dbReference type="Proteomes" id="UP000783686">
    <property type="component" value="Unassembled WGS sequence"/>
</dbReference>
<gene>
    <name evidence="2" type="ORF">BOKJ2_LOCUS14509</name>
</gene>
<dbReference type="Proteomes" id="UP000614601">
    <property type="component" value="Unassembled WGS sequence"/>
</dbReference>
<dbReference type="Pfam" id="PF10317">
    <property type="entry name" value="7TM_GPCR_Srd"/>
    <property type="match status" value="1"/>
</dbReference>
<accession>A0A811LSX9</accession>
<evidence type="ECO:0000313" key="2">
    <source>
        <dbReference type="EMBL" id="CAD5231173.1"/>
    </source>
</evidence>
<dbReference type="AlphaFoldDB" id="A0A811LSX9"/>
<organism evidence="2 3">
    <name type="scientific">Bursaphelenchus okinawaensis</name>
    <dbReference type="NCBI Taxonomy" id="465554"/>
    <lineage>
        <taxon>Eukaryota</taxon>
        <taxon>Metazoa</taxon>
        <taxon>Ecdysozoa</taxon>
        <taxon>Nematoda</taxon>
        <taxon>Chromadorea</taxon>
        <taxon>Rhabditida</taxon>
        <taxon>Tylenchina</taxon>
        <taxon>Tylenchomorpha</taxon>
        <taxon>Aphelenchoidea</taxon>
        <taxon>Aphelenchoididae</taxon>
        <taxon>Bursaphelenchus</taxon>
    </lineage>
</organism>
<keyword evidence="1" id="KW-0812">Transmembrane</keyword>
<dbReference type="EMBL" id="CAJFCW020000006">
    <property type="protein sequence ID" value="CAG9128498.1"/>
    <property type="molecule type" value="Genomic_DNA"/>
</dbReference>
<feature type="transmembrane region" description="Helical" evidence="1">
    <location>
        <begin position="93"/>
        <end position="114"/>
    </location>
</feature>
<proteinExistence type="predicted"/>
<protein>
    <recommendedName>
        <fullName evidence="4">7TM_GPCR_Srx domain-containing protein</fullName>
    </recommendedName>
</protein>
<keyword evidence="1" id="KW-0472">Membrane</keyword>
<comment type="caution">
    <text evidence="2">The sequence shown here is derived from an EMBL/GenBank/DDBJ whole genome shotgun (WGS) entry which is preliminary data.</text>
</comment>
<reference evidence="2" key="1">
    <citation type="submission" date="2020-09" db="EMBL/GenBank/DDBJ databases">
        <authorList>
            <person name="Kikuchi T."/>
        </authorList>
    </citation>
    <scope>NUCLEOTIDE SEQUENCE</scope>
    <source>
        <strain evidence="2">SH1</strain>
    </source>
</reference>
<evidence type="ECO:0000256" key="1">
    <source>
        <dbReference type="SAM" id="Phobius"/>
    </source>
</evidence>
<dbReference type="EMBL" id="CAJFDH010000006">
    <property type="protein sequence ID" value="CAD5231173.1"/>
    <property type="molecule type" value="Genomic_DNA"/>
</dbReference>
<dbReference type="InterPro" id="IPR019421">
    <property type="entry name" value="7TM_GPCR_serpentine_rcpt_Srd"/>
</dbReference>
<keyword evidence="1" id="KW-1133">Transmembrane helix</keyword>
<dbReference type="SUPFAM" id="SSF81321">
    <property type="entry name" value="Family A G protein-coupled receptor-like"/>
    <property type="match status" value="1"/>
</dbReference>
<evidence type="ECO:0008006" key="4">
    <source>
        <dbReference type="Google" id="ProtNLM"/>
    </source>
</evidence>
<evidence type="ECO:0000313" key="3">
    <source>
        <dbReference type="Proteomes" id="UP000614601"/>
    </source>
</evidence>
<name>A0A811LSX9_9BILA</name>
<keyword evidence="3" id="KW-1185">Reference proteome</keyword>
<sequence length="283" mass="32780">MKPYKKMLYMCSITDFLFWFVDMLVEIKLKQRNEVLLVKLEGPASFLSRSFHIYGVAAHVTGVNLSMTVLPAQAFFRYYSLKHSEPLSTLKTICLFSISFTSALIPGTFAWFTFDRSADVNPGFNYGTVWFQEYPLPTLLVGNMKSIYPIMYFGVTVVNFVISYFLLVLFSYFTMKKMQEHYHKYTNQTKKSPQTNELVFILSSTDNLDHIFHTNNDCHNANHAKVKQWNIVDNGDDVARLVTSLQCCINTHHNSTIPKKDSENDQLHEKRIKSNSGYYCLFQ</sequence>